<feature type="compositionally biased region" description="Basic residues" evidence="3">
    <location>
        <begin position="874"/>
        <end position="887"/>
    </location>
</feature>
<dbReference type="GO" id="GO:0003677">
    <property type="term" value="F:DNA binding"/>
    <property type="evidence" value="ECO:0007669"/>
    <property type="project" value="UniProtKB-KW"/>
</dbReference>
<feature type="compositionally biased region" description="Low complexity" evidence="3">
    <location>
        <begin position="581"/>
        <end position="591"/>
    </location>
</feature>
<feature type="region of interest" description="Disordered" evidence="3">
    <location>
        <begin position="69"/>
        <end position="90"/>
    </location>
</feature>
<dbReference type="GO" id="GO:0003682">
    <property type="term" value="F:chromatin binding"/>
    <property type="evidence" value="ECO:0007669"/>
    <property type="project" value="InterPro"/>
</dbReference>
<dbReference type="GO" id="GO:0007389">
    <property type="term" value="P:pattern specification process"/>
    <property type="evidence" value="ECO:0007669"/>
    <property type="project" value="TreeGrafter"/>
</dbReference>
<feature type="region of interest" description="Disordered" evidence="3">
    <location>
        <begin position="1037"/>
        <end position="1066"/>
    </location>
</feature>
<keyword evidence="2" id="KW-0539">Nucleus</keyword>
<evidence type="ECO:0000256" key="3">
    <source>
        <dbReference type="SAM" id="MobiDB-lite"/>
    </source>
</evidence>
<dbReference type="EMBL" id="JXXN02003058">
    <property type="protein sequence ID" value="THD22019.1"/>
    <property type="molecule type" value="Genomic_DNA"/>
</dbReference>
<feature type="region of interest" description="Disordered" evidence="3">
    <location>
        <begin position="502"/>
        <end position="528"/>
    </location>
</feature>
<dbReference type="InterPro" id="IPR001005">
    <property type="entry name" value="SANT/Myb"/>
</dbReference>
<feature type="region of interest" description="Disordered" evidence="3">
    <location>
        <begin position="857"/>
        <end position="900"/>
    </location>
</feature>
<dbReference type="SUPFAM" id="SSF46689">
    <property type="entry name" value="Homeodomain-like"/>
    <property type="match status" value="1"/>
</dbReference>
<name>A0A4E0R1S9_FASHE</name>
<dbReference type="AlphaFoldDB" id="A0A4E0R1S9"/>
<dbReference type="GO" id="GO:0005634">
    <property type="term" value="C:nucleus"/>
    <property type="evidence" value="ECO:0007669"/>
    <property type="project" value="TreeGrafter"/>
</dbReference>
<organism evidence="4 5">
    <name type="scientific">Fasciola hepatica</name>
    <name type="common">Liver fluke</name>
    <dbReference type="NCBI Taxonomy" id="6192"/>
    <lineage>
        <taxon>Eukaryota</taxon>
        <taxon>Metazoa</taxon>
        <taxon>Spiralia</taxon>
        <taxon>Lophotrochozoa</taxon>
        <taxon>Platyhelminthes</taxon>
        <taxon>Trematoda</taxon>
        <taxon>Digenea</taxon>
        <taxon>Plagiorchiida</taxon>
        <taxon>Echinostomata</taxon>
        <taxon>Echinostomatoidea</taxon>
        <taxon>Fasciolidae</taxon>
        <taxon>Fasciola</taxon>
    </lineage>
</organism>
<comment type="caution">
    <text evidence="4">The sequence shown here is derived from an EMBL/GenBank/DDBJ whole genome shotgun (WGS) entry which is preliminary data.</text>
</comment>
<dbReference type="Proteomes" id="UP000230066">
    <property type="component" value="Unassembled WGS sequence"/>
</dbReference>
<dbReference type="InterPro" id="IPR055315">
    <property type="entry name" value="Cramped-like"/>
</dbReference>
<sequence length="1182" mass="125227">MKTRSAPVEAPNIAAIVKARHHARVLCPISESIAVGQQSFPISCGSLDGADTGSLNSAGAPGLLLGIPTTCDEPRTGAEEKRSRTDSTRPVWSPDERRLFFQAVRLYGRNFTEIARFIRSRGHRIFVDWTAGLNAGTITDHSGSVTTPGLASVCSTTPNFASVSAAGPSGANSSAASLHPTTACSNISDLNAPCGGPTREQVRFFYQRTWQKIRRYVKFPEEVPQHAREVYALVNYSVLRTRIKKPLDHRLGEKLNELVHCGTTVIRHNGCRFLLRTPVCQALKQLNHVAAPNHEFLLPEDIWIELVPSTQSDLWRVIEAEQNPRLRLRVDINRQLSDVIGLVENKWQLAAERLQTLFGLPNQRECKPPRLLLRITPTQTIDGAIRLQEVARIRSGDMALRAYLERIRARKSDTVPPNPSSLSVQTTGLSIATDSSSGEPPNTWSTDFPKIVKEVPLGIQIESVNSLTVTGAARGIKLLTIFLALGCPDRIRFEYSFVMTDERNPPSASKTSGHPVDQTNLYTCPPNDADGQGISNGLRRLLHLNASDYLLHREWAFRQSVLNTPAIAPIQPRSVAPSNSTTTQRTPVSTTHGSATPASIASAMAESNDAASKTRTTTIAVVSASSVTNTSPASSSKPCTSVAISAPVSSPSVATTLTIASSVSTAATNTFITSVPVQSGVPNKPVHPFLTPITALPTSVLRSTNEAVQLVVADAFSVANSKSVTTTVPTSDTADSVTLTAATAINATSLQTSTVSSSNRTTPIISAVQGSSPNLIMLPKTANSKVAVVERRLDIPQSSLGSQTRAPVISKPPLPAPPPLQRAVHLPTVTIPNTPLSRLIALQPRPSQPLISTPITNTATESKQSSLSAVKAFNSKRRRTSSARGPRRAGGTVGSDVTAVSSDSASKSTCSFSAPLSAAFQSSISGSAQLPVGLPLLFPAPGNANKTTSAVTTVTSAAAATTRSGVLSANTAFIQGFSSLTPTVSVLNASSLLFGDGDTTLGTLLDPSGSNQSTISAMSQDTLASLLNTICHSAAVPVVDPGSGGQSQTQTSTGTSDSSTRRVDRVGTSETVACKCEDPTELRTDWNDISRLDFHGVGRFFPSSSTPHLPPASPAFADISLTDSMAAAVMDTHEGDLEVDDYDEGQVPSFPVVYHPGLSSNKEFLEANGSSSSSAMVSFSFE</sequence>
<evidence type="ECO:0000256" key="1">
    <source>
        <dbReference type="ARBA" id="ARBA00023125"/>
    </source>
</evidence>
<proteinExistence type="predicted"/>
<protein>
    <submittedName>
        <fullName evidence="4">Protein cramped</fullName>
    </submittedName>
</protein>
<evidence type="ECO:0000313" key="5">
    <source>
        <dbReference type="Proteomes" id="UP000230066"/>
    </source>
</evidence>
<feature type="compositionally biased region" description="Polar residues" evidence="3">
    <location>
        <begin position="420"/>
        <end position="445"/>
    </location>
</feature>
<feature type="compositionally biased region" description="Polar residues" evidence="3">
    <location>
        <begin position="506"/>
        <end position="522"/>
    </location>
</feature>
<keyword evidence="5" id="KW-1185">Reference proteome</keyword>
<evidence type="ECO:0000313" key="4">
    <source>
        <dbReference type="EMBL" id="THD22019.1"/>
    </source>
</evidence>
<evidence type="ECO:0000256" key="2">
    <source>
        <dbReference type="ARBA" id="ARBA00023242"/>
    </source>
</evidence>
<feature type="region of interest" description="Disordered" evidence="3">
    <location>
        <begin position="411"/>
        <end position="445"/>
    </location>
</feature>
<dbReference type="InterPro" id="IPR009057">
    <property type="entry name" value="Homeodomain-like_sf"/>
</dbReference>
<gene>
    <name evidence="4" type="ORF">D915_007378</name>
</gene>
<keyword evidence="1" id="KW-0238">DNA-binding</keyword>
<dbReference type="PANTHER" id="PTHR21677">
    <property type="entry name" value="CRAMPED PROTEIN"/>
    <property type="match status" value="1"/>
</dbReference>
<feature type="compositionally biased region" description="Low complexity" evidence="3">
    <location>
        <begin position="1046"/>
        <end position="1058"/>
    </location>
</feature>
<feature type="compositionally biased region" description="Basic and acidic residues" evidence="3">
    <location>
        <begin position="72"/>
        <end position="87"/>
    </location>
</feature>
<dbReference type="Gene3D" id="1.20.58.1880">
    <property type="match status" value="1"/>
</dbReference>
<dbReference type="PANTHER" id="PTHR21677:SF1">
    <property type="entry name" value="PROTEIN CRAMPED-LIKE"/>
    <property type="match status" value="1"/>
</dbReference>
<dbReference type="CDD" id="cd00167">
    <property type="entry name" value="SANT"/>
    <property type="match status" value="1"/>
</dbReference>
<feature type="compositionally biased region" description="Polar residues" evidence="3">
    <location>
        <begin position="857"/>
        <end position="868"/>
    </location>
</feature>
<feature type="region of interest" description="Disordered" evidence="3">
    <location>
        <begin position="571"/>
        <end position="596"/>
    </location>
</feature>
<accession>A0A4E0R1S9</accession>
<reference evidence="4" key="1">
    <citation type="submission" date="2019-03" db="EMBL/GenBank/DDBJ databases">
        <title>Improved annotation for the trematode Fasciola hepatica.</title>
        <authorList>
            <person name="Choi Y.-J."/>
            <person name="Martin J."/>
            <person name="Mitreva M."/>
        </authorList>
    </citation>
    <scope>NUCLEOTIDE SEQUENCE [LARGE SCALE GENOMIC DNA]</scope>
</reference>